<keyword evidence="5" id="KW-1133">Transmembrane helix</keyword>
<comment type="similarity">
    <text evidence="1">Belongs to the peptidase S49 family.</text>
</comment>
<feature type="transmembrane region" description="Helical" evidence="5">
    <location>
        <begin position="167"/>
        <end position="194"/>
    </location>
</feature>
<organism evidence="6 7">
    <name type="scientific">Buddleja alternifolia</name>
    <dbReference type="NCBI Taxonomy" id="168488"/>
    <lineage>
        <taxon>Eukaryota</taxon>
        <taxon>Viridiplantae</taxon>
        <taxon>Streptophyta</taxon>
        <taxon>Embryophyta</taxon>
        <taxon>Tracheophyta</taxon>
        <taxon>Spermatophyta</taxon>
        <taxon>Magnoliopsida</taxon>
        <taxon>eudicotyledons</taxon>
        <taxon>Gunneridae</taxon>
        <taxon>Pentapetalae</taxon>
        <taxon>asterids</taxon>
        <taxon>lamiids</taxon>
        <taxon>Lamiales</taxon>
        <taxon>Scrophulariaceae</taxon>
        <taxon>Buddlejeae</taxon>
        <taxon>Buddleja</taxon>
    </lineage>
</organism>
<dbReference type="GO" id="GO:0006508">
    <property type="term" value="P:proteolysis"/>
    <property type="evidence" value="ECO:0007669"/>
    <property type="project" value="UniProtKB-KW"/>
</dbReference>
<reference evidence="6" key="1">
    <citation type="submission" date="2019-10" db="EMBL/GenBank/DDBJ databases">
        <authorList>
            <person name="Zhang R."/>
            <person name="Pan Y."/>
            <person name="Wang J."/>
            <person name="Ma R."/>
            <person name="Yu S."/>
        </authorList>
    </citation>
    <scope>NUCLEOTIDE SEQUENCE</scope>
    <source>
        <strain evidence="6">LA-IB0</strain>
        <tissue evidence="6">Leaf</tissue>
    </source>
</reference>
<dbReference type="GO" id="GO:0008236">
    <property type="term" value="F:serine-type peptidase activity"/>
    <property type="evidence" value="ECO:0007669"/>
    <property type="project" value="UniProtKB-KW"/>
</dbReference>
<sequence>MCLELPASRKINLGKLYECIGFNKEIISKGRYAELAAAEQRPFRADEAELFAKRAQDMYERFRNKAAFSRSMTVCYSVSNFTLDIFELFDIQVNLVEVSRPSPSLLEILSNMGNSIIEADEAVKELVDEMASFDDAIQARMDGILFQKFDGTAPSLANYVFNLIKDYLSYTLIVCFNGEALFLFLVLVFVWRLFLGLGNGM</sequence>
<evidence type="ECO:0000313" key="7">
    <source>
        <dbReference type="Proteomes" id="UP000826271"/>
    </source>
</evidence>
<name>A0AAV6Y9I7_9LAMI</name>
<keyword evidence="3" id="KW-0378">Hydrolase</keyword>
<keyword evidence="7" id="KW-1185">Reference proteome</keyword>
<dbReference type="Gene3D" id="6.20.330.10">
    <property type="match status" value="1"/>
</dbReference>
<accession>A0AAV6Y9I7</accession>
<evidence type="ECO:0000313" key="6">
    <source>
        <dbReference type="EMBL" id="KAG8388005.1"/>
    </source>
</evidence>
<keyword evidence="5" id="KW-0812">Transmembrane</keyword>
<comment type="caution">
    <text evidence="6">The sequence shown here is derived from an EMBL/GenBank/DDBJ whole genome shotgun (WGS) entry which is preliminary data.</text>
</comment>
<protein>
    <submittedName>
        <fullName evidence="6">Uncharacterized protein</fullName>
    </submittedName>
</protein>
<evidence type="ECO:0000256" key="4">
    <source>
        <dbReference type="ARBA" id="ARBA00022825"/>
    </source>
</evidence>
<evidence type="ECO:0000256" key="3">
    <source>
        <dbReference type="ARBA" id="ARBA00022801"/>
    </source>
</evidence>
<dbReference type="EMBL" id="WHWC01000002">
    <property type="protein sequence ID" value="KAG8388005.1"/>
    <property type="molecule type" value="Genomic_DNA"/>
</dbReference>
<evidence type="ECO:0000256" key="5">
    <source>
        <dbReference type="SAM" id="Phobius"/>
    </source>
</evidence>
<evidence type="ECO:0000256" key="1">
    <source>
        <dbReference type="ARBA" id="ARBA00008683"/>
    </source>
</evidence>
<keyword evidence="5" id="KW-0472">Membrane</keyword>
<dbReference type="Proteomes" id="UP000826271">
    <property type="component" value="Unassembled WGS sequence"/>
</dbReference>
<proteinExistence type="inferred from homology"/>
<keyword evidence="2" id="KW-0645">Protease</keyword>
<dbReference type="PANTHER" id="PTHR33209">
    <property type="entry name" value="PROTEASE 4"/>
    <property type="match status" value="1"/>
</dbReference>
<evidence type="ECO:0000256" key="2">
    <source>
        <dbReference type="ARBA" id="ARBA00022670"/>
    </source>
</evidence>
<keyword evidence="4" id="KW-0720">Serine protease</keyword>
<gene>
    <name evidence="6" type="ORF">BUALT_Bualt02G0080100</name>
</gene>
<dbReference type="PANTHER" id="PTHR33209:SF1">
    <property type="entry name" value="PEPTIDASE S49 DOMAIN-CONTAINING PROTEIN"/>
    <property type="match status" value="1"/>
</dbReference>
<dbReference type="AlphaFoldDB" id="A0AAV6Y9I7"/>